<keyword evidence="2" id="KW-1133">Transmembrane helix</keyword>
<dbReference type="Proteomes" id="UP001519654">
    <property type="component" value="Unassembled WGS sequence"/>
</dbReference>
<dbReference type="EMBL" id="JAHKKG010000006">
    <property type="protein sequence ID" value="MBU2665699.1"/>
    <property type="molecule type" value="Genomic_DNA"/>
</dbReference>
<reference evidence="3 4" key="1">
    <citation type="submission" date="2021-06" db="EMBL/GenBank/DDBJ databases">
        <title>Actinoplanes lichenicola sp. nov., and Actinoplanes ovalisporus sp. nov., isolated from lichen in Thailand.</title>
        <authorList>
            <person name="Saeng-In P."/>
            <person name="Kanchanasin P."/>
            <person name="Yuki M."/>
            <person name="Kudo T."/>
            <person name="Ohkuma M."/>
            <person name="Phongsopitanun W."/>
            <person name="Tanasupawat S."/>
        </authorList>
    </citation>
    <scope>NUCLEOTIDE SEQUENCE [LARGE SCALE GENOMIC DNA]</scope>
    <source>
        <strain evidence="3 4">NBRC 110975</strain>
    </source>
</reference>
<feature type="transmembrane region" description="Helical" evidence="2">
    <location>
        <begin position="184"/>
        <end position="204"/>
    </location>
</feature>
<feature type="compositionally biased region" description="Low complexity" evidence="1">
    <location>
        <begin position="216"/>
        <end position="230"/>
    </location>
</feature>
<name>A0ABS5YQH6_9ACTN</name>
<dbReference type="RefSeq" id="WP_215788938.1">
    <property type="nucleotide sequence ID" value="NZ_JAHKKG010000006.1"/>
</dbReference>
<evidence type="ECO:0000313" key="4">
    <source>
        <dbReference type="Proteomes" id="UP001519654"/>
    </source>
</evidence>
<feature type="compositionally biased region" description="Pro residues" evidence="1">
    <location>
        <begin position="238"/>
        <end position="252"/>
    </location>
</feature>
<accession>A0ABS5YQH6</accession>
<keyword evidence="2" id="KW-0812">Transmembrane</keyword>
<feature type="transmembrane region" description="Helical" evidence="2">
    <location>
        <begin position="133"/>
        <end position="153"/>
    </location>
</feature>
<proteinExistence type="predicted"/>
<feature type="region of interest" description="Disordered" evidence="1">
    <location>
        <begin position="1"/>
        <end position="31"/>
    </location>
</feature>
<comment type="caution">
    <text evidence="3">The sequence shown here is derived from an EMBL/GenBank/DDBJ whole genome shotgun (WGS) entry which is preliminary data.</text>
</comment>
<keyword evidence="4" id="KW-1185">Reference proteome</keyword>
<sequence length="252" mass="26400">MNASQEPAEYGGPPEGGGYELAHPSGPAEEQTGLGRAWNLRMSAGRPWKRTLTVALVTFGVIVVLGGPLGLLWRALAPSVPVINAGQGGIVVNDPSPEEYIAADGWFTLLGLGFGLLVAIAAWFALRRDRGPFLLLSVVLGALGAGWLVAPWAGELIGHADYQSWADSAQQGATYLAPPEVHSLGPTLVPAFAAAIVLTLMAGWSNDPDLDQPGAQPGYGPNNQYGPGQYESGRYGDDPPPVDDYPPAQPLR</sequence>
<feature type="transmembrane region" description="Helical" evidence="2">
    <location>
        <begin position="51"/>
        <end position="73"/>
    </location>
</feature>
<feature type="compositionally biased region" description="Low complexity" evidence="1">
    <location>
        <begin position="1"/>
        <end position="12"/>
    </location>
</feature>
<evidence type="ECO:0000256" key="1">
    <source>
        <dbReference type="SAM" id="MobiDB-lite"/>
    </source>
</evidence>
<evidence type="ECO:0000256" key="2">
    <source>
        <dbReference type="SAM" id="Phobius"/>
    </source>
</evidence>
<feature type="transmembrane region" description="Helical" evidence="2">
    <location>
        <begin position="106"/>
        <end position="126"/>
    </location>
</feature>
<organism evidence="3 4">
    <name type="scientific">Paractinoplanes bogorensis</name>
    <dbReference type="NCBI Taxonomy" id="1610840"/>
    <lineage>
        <taxon>Bacteria</taxon>
        <taxon>Bacillati</taxon>
        <taxon>Actinomycetota</taxon>
        <taxon>Actinomycetes</taxon>
        <taxon>Micromonosporales</taxon>
        <taxon>Micromonosporaceae</taxon>
        <taxon>Paractinoplanes</taxon>
    </lineage>
</organism>
<gene>
    <name evidence="3" type="ORF">KOI35_19505</name>
</gene>
<keyword evidence="2" id="KW-0472">Membrane</keyword>
<protein>
    <submittedName>
        <fullName evidence="3">DUF2567 domain-containing protein</fullName>
    </submittedName>
</protein>
<feature type="region of interest" description="Disordered" evidence="1">
    <location>
        <begin position="209"/>
        <end position="252"/>
    </location>
</feature>
<evidence type="ECO:0000313" key="3">
    <source>
        <dbReference type="EMBL" id="MBU2665699.1"/>
    </source>
</evidence>